<dbReference type="Proteomes" id="UP001164539">
    <property type="component" value="Chromosome 3"/>
</dbReference>
<protein>
    <submittedName>
        <fullName evidence="1">Thioredoxin-like protein</fullName>
    </submittedName>
</protein>
<organism evidence="1 2">
    <name type="scientific">Melia azedarach</name>
    <name type="common">Chinaberry tree</name>
    <dbReference type="NCBI Taxonomy" id="155640"/>
    <lineage>
        <taxon>Eukaryota</taxon>
        <taxon>Viridiplantae</taxon>
        <taxon>Streptophyta</taxon>
        <taxon>Embryophyta</taxon>
        <taxon>Tracheophyta</taxon>
        <taxon>Spermatophyta</taxon>
        <taxon>Magnoliopsida</taxon>
        <taxon>eudicotyledons</taxon>
        <taxon>Gunneridae</taxon>
        <taxon>Pentapetalae</taxon>
        <taxon>rosids</taxon>
        <taxon>malvids</taxon>
        <taxon>Sapindales</taxon>
        <taxon>Meliaceae</taxon>
        <taxon>Melia</taxon>
    </lineage>
</organism>
<evidence type="ECO:0000313" key="2">
    <source>
        <dbReference type="Proteomes" id="UP001164539"/>
    </source>
</evidence>
<comment type="caution">
    <text evidence="1">The sequence shown here is derived from an EMBL/GenBank/DDBJ whole genome shotgun (WGS) entry which is preliminary data.</text>
</comment>
<proteinExistence type="predicted"/>
<reference evidence="1 2" key="1">
    <citation type="journal article" date="2023" name="Science">
        <title>Complex scaffold remodeling in plant triterpene biosynthesis.</title>
        <authorList>
            <person name="De La Pena R."/>
            <person name="Hodgson H."/>
            <person name="Liu J.C."/>
            <person name="Stephenson M.J."/>
            <person name="Martin A.C."/>
            <person name="Owen C."/>
            <person name="Harkess A."/>
            <person name="Leebens-Mack J."/>
            <person name="Jimenez L.E."/>
            <person name="Osbourn A."/>
            <person name="Sattely E.S."/>
        </authorList>
    </citation>
    <scope>NUCLEOTIDE SEQUENCE [LARGE SCALE GENOMIC DNA]</scope>
    <source>
        <strain evidence="2">cv. JPN11</strain>
        <tissue evidence="1">Leaf</tissue>
    </source>
</reference>
<accession>A0ACC1YJE2</accession>
<evidence type="ECO:0000313" key="1">
    <source>
        <dbReference type="EMBL" id="KAJ4723940.1"/>
    </source>
</evidence>
<gene>
    <name evidence="1" type="ORF">OWV82_007256</name>
</gene>
<dbReference type="EMBL" id="CM051396">
    <property type="protein sequence ID" value="KAJ4723940.1"/>
    <property type="molecule type" value="Genomic_DNA"/>
</dbReference>
<sequence>MAPQHTMTFDCFYSPLKENRFRCFPSFSVKIPCSDEERSTAQVSFSRMECCTFSSNFIAFPSRAGSLQRSVLVRSLVEKLGNKGRGGESSDADDDDDEDHSSREKNVEDEPLMDPEERREWRRKIREVMARCPDVEEEIDPIEKKKRMQKLLEDYPLVVEEDDPDWPEDADGWGFSLGQFFDKITIKNVKKDDDDENYDSENEIVWQDDNYIRPIKDIKTAEWEETVYKDISPLIVLVHNRYKRPKENERVWDELEKAVHIIWNCRLPSPRCVAVDANVEHDLASALQVSVFPEVIFTKAGKILYREKATRTADELSKIMAFFYYGAAKPACLNSNGNSQEMIPSVAITNPTEGK</sequence>
<keyword evidence="2" id="KW-1185">Reference proteome</keyword>
<name>A0ACC1YJE2_MELAZ</name>